<dbReference type="GO" id="GO:0005524">
    <property type="term" value="F:ATP binding"/>
    <property type="evidence" value="ECO:0007669"/>
    <property type="project" value="UniProtKB-KW"/>
</dbReference>
<dbReference type="SUPFAM" id="SSF100934">
    <property type="entry name" value="Heat shock protein 70kD (HSP70), C-terminal subdomain"/>
    <property type="match status" value="1"/>
</dbReference>
<dbReference type="PROSITE" id="PS01036">
    <property type="entry name" value="HSP70_3"/>
    <property type="match status" value="1"/>
</dbReference>
<dbReference type="PROSITE" id="PS00297">
    <property type="entry name" value="HSP70_1"/>
    <property type="match status" value="1"/>
</dbReference>
<dbReference type="PANTHER" id="PTHR19375">
    <property type="entry name" value="HEAT SHOCK PROTEIN 70KDA"/>
    <property type="match status" value="1"/>
</dbReference>
<dbReference type="NCBIfam" id="TIGR02350">
    <property type="entry name" value="prok_dnaK"/>
    <property type="match status" value="1"/>
</dbReference>
<protein>
    <recommendedName>
        <fullName evidence="7">Heat shock protein 70</fullName>
    </recommendedName>
</protein>
<dbReference type="InterPro" id="IPR043129">
    <property type="entry name" value="ATPase_NBD"/>
</dbReference>
<sequence>MLRQTTSRILPRLTRPSALHQRTFAADAGDVIGIDLGTTNSCVAIMEGRTARVIENSEGARTTPSVVAFAEDQSRLVGMAAKRQAVTNPENTLYAVKRLIGRKFGDKEVKEIDSLTPYTICKSTNNDDAWVEARGEKFSPSQIGSMVLGKMKETAEGFLGRPVGKAVVTVPAYFNDSQRQATKDAGKIAGLDVLRIINEPTAAALAYGMDKADGQTIVVFDLGGGTFDVSILEISGGVFEVKSTNGDTMLGGEDFDEVLLAHLLKDFKADQGIDLGGDNLAMQRLREAAEKAKRELDGLAQTDVSLPFITADATGPKHMNSKITRAQFEALVDPLISRTIDPCKNCLKDADIAKSEIHDIILVGGMSRMPKVQETVEKFFGKKPSKGVNPDEVVAMGAAIQGGVLKGDVKDILLLDVTPLSLGIETLGGVFTRLINRNTTIPTKKQQTFSTAVDNQPQVQIKCLQGEREMAADNKQLGQFDLTDIPPAPRGVPQIEVSFDIDADGILNVSAKDKGTGKEQNIVIQSSGGLSEDEIENMVRDAEKNADADTKRKEGIEVKNEIDSTVYSTEKSLAEHADKISDEVKTEVEAAIKEANEAKEGEDVDAMKEKRDALNAATSKIGQAIYGSGNAEGGAEGGEEKKEETVDAEFEEKKDDEKK</sequence>
<evidence type="ECO:0000256" key="4">
    <source>
        <dbReference type="SAM" id="MobiDB-lite"/>
    </source>
</evidence>
<keyword evidence="2 3" id="KW-0067">ATP-binding</keyword>
<dbReference type="AlphaFoldDB" id="A0A9W7A4M2"/>
<dbReference type="PROSITE" id="PS00329">
    <property type="entry name" value="HSP70_2"/>
    <property type="match status" value="1"/>
</dbReference>
<dbReference type="InterPro" id="IPR012725">
    <property type="entry name" value="Chaperone_DnaK"/>
</dbReference>
<dbReference type="OrthoDB" id="2401965at2759"/>
<dbReference type="SUPFAM" id="SSF53067">
    <property type="entry name" value="Actin-like ATPase domain"/>
    <property type="match status" value="2"/>
</dbReference>
<dbReference type="FunFam" id="2.60.34.10:FF:000014">
    <property type="entry name" value="Chaperone protein DnaK HSP70"/>
    <property type="match status" value="1"/>
</dbReference>
<accession>A0A9W7A4M2</accession>
<name>A0A9W7A4M2_9STRA</name>
<dbReference type="FunFam" id="3.90.640.10:FF:000003">
    <property type="entry name" value="Molecular chaperone DnaK"/>
    <property type="match status" value="1"/>
</dbReference>
<dbReference type="PRINTS" id="PR00301">
    <property type="entry name" value="HEATSHOCK70"/>
</dbReference>
<dbReference type="NCBIfam" id="NF001413">
    <property type="entry name" value="PRK00290.1"/>
    <property type="match status" value="1"/>
</dbReference>
<comment type="similarity">
    <text evidence="3">Belongs to the heat shock protein 70 family.</text>
</comment>
<evidence type="ECO:0000256" key="1">
    <source>
        <dbReference type="ARBA" id="ARBA00022741"/>
    </source>
</evidence>
<feature type="compositionally biased region" description="Basic and acidic residues" evidence="4">
    <location>
        <begin position="638"/>
        <end position="659"/>
    </location>
</feature>
<dbReference type="InterPro" id="IPR029047">
    <property type="entry name" value="HSP70_peptide-bd_sf"/>
</dbReference>
<gene>
    <name evidence="5" type="ORF">TrLO_g13782</name>
</gene>
<dbReference type="CDD" id="cd11733">
    <property type="entry name" value="ASKHA_NBD_HSP70_HSPA9"/>
    <property type="match status" value="1"/>
</dbReference>
<dbReference type="FunFam" id="1.20.1270.10:FF:000001">
    <property type="entry name" value="Molecular chaperone DnaK"/>
    <property type="match status" value="1"/>
</dbReference>
<reference evidence="6" key="1">
    <citation type="journal article" date="2023" name="Commun. Biol.">
        <title>Genome analysis of Parmales, the sister group of diatoms, reveals the evolutionary specialization of diatoms from phago-mixotrophs to photoautotrophs.</title>
        <authorList>
            <person name="Ban H."/>
            <person name="Sato S."/>
            <person name="Yoshikawa S."/>
            <person name="Yamada K."/>
            <person name="Nakamura Y."/>
            <person name="Ichinomiya M."/>
            <person name="Sato N."/>
            <person name="Blanc-Mathieu R."/>
            <person name="Endo H."/>
            <person name="Kuwata A."/>
            <person name="Ogata H."/>
        </authorList>
    </citation>
    <scope>NUCLEOTIDE SEQUENCE [LARGE SCALE GENOMIC DNA]</scope>
    <source>
        <strain evidence="6">NIES 3700</strain>
    </source>
</reference>
<dbReference type="GO" id="GO:0140662">
    <property type="term" value="F:ATP-dependent protein folding chaperone"/>
    <property type="evidence" value="ECO:0007669"/>
    <property type="project" value="InterPro"/>
</dbReference>
<keyword evidence="1 3" id="KW-0547">Nucleotide-binding</keyword>
<dbReference type="InterPro" id="IPR018181">
    <property type="entry name" value="Heat_shock_70_CS"/>
</dbReference>
<evidence type="ECO:0000313" key="5">
    <source>
        <dbReference type="EMBL" id="GMH63135.1"/>
    </source>
</evidence>
<evidence type="ECO:0008006" key="7">
    <source>
        <dbReference type="Google" id="ProtNLM"/>
    </source>
</evidence>
<dbReference type="Gene3D" id="3.90.640.10">
    <property type="entry name" value="Actin, Chain A, domain 4"/>
    <property type="match status" value="1"/>
</dbReference>
<organism evidence="5 6">
    <name type="scientific">Triparma laevis f. longispina</name>
    <dbReference type="NCBI Taxonomy" id="1714387"/>
    <lineage>
        <taxon>Eukaryota</taxon>
        <taxon>Sar</taxon>
        <taxon>Stramenopiles</taxon>
        <taxon>Ochrophyta</taxon>
        <taxon>Bolidophyceae</taxon>
        <taxon>Parmales</taxon>
        <taxon>Triparmaceae</taxon>
        <taxon>Triparma</taxon>
    </lineage>
</organism>
<dbReference type="Gene3D" id="1.20.1270.10">
    <property type="match status" value="1"/>
</dbReference>
<dbReference type="HAMAP" id="MF_00332">
    <property type="entry name" value="DnaK"/>
    <property type="match status" value="1"/>
</dbReference>
<dbReference type="FunFam" id="3.30.420.40:FF:000004">
    <property type="entry name" value="Molecular chaperone DnaK"/>
    <property type="match status" value="1"/>
</dbReference>
<dbReference type="InterPro" id="IPR029048">
    <property type="entry name" value="HSP70_C_sf"/>
</dbReference>
<dbReference type="EMBL" id="BRXW01000525">
    <property type="protein sequence ID" value="GMH63135.1"/>
    <property type="molecule type" value="Genomic_DNA"/>
</dbReference>
<evidence type="ECO:0000313" key="6">
    <source>
        <dbReference type="Proteomes" id="UP001165122"/>
    </source>
</evidence>
<dbReference type="Pfam" id="PF00012">
    <property type="entry name" value="HSP70"/>
    <property type="match status" value="1"/>
</dbReference>
<keyword evidence="6" id="KW-1185">Reference proteome</keyword>
<feature type="region of interest" description="Disordered" evidence="4">
    <location>
        <begin position="619"/>
        <end position="659"/>
    </location>
</feature>
<evidence type="ECO:0000256" key="3">
    <source>
        <dbReference type="RuleBase" id="RU003322"/>
    </source>
</evidence>
<dbReference type="GO" id="GO:0051082">
    <property type="term" value="F:unfolded protein binding"/>
    <property type="evidence" value="ECO:0007669"/>
    <property type="project" value="InterPro"/>
</dbReference>
<dbReference type="Gene3D" id="3.30.420.40">
    <property type="match status" value="2"/>
</dbReference>
<dbReference type="Gene3D" id="2.60.34.10">
    <property type="entry name" value="Substrate Binding Domain Of DNAk, Chain A, domain 1"/>
    <property type="match status" value="1"/>
</dbReference>
<dbReference type="SUPFAM" id="SSF100920">
    <property type="entry name" value="Heat shock protein 70kD (HSP70), peptide-binding domain"/>
    <property type="match status" value="1"/>
</dbReference>
<dbReference type="FunFam" id="3.30.30.30:FF:000003">
    <property type="entry name" value="Heat shock protein 9"/>
    <property type="match status" value="1"/>
</dbReference>
<comment type="caution">
    <text evidence="5">The sequence shown here is derived from an EMBL/GenBank/DDBJ whole genome shotgun (WGS) entry which is preliminary data.</text>
</comment>
<proteinExistence type="inferred from homology"/>
<dbReference type="InterPro" id="IPR013126">
    <property type="entry name" value="Hsp_70_fam"/>
</dbReference>
<evidence type="ECO:0000256" key="2">
    <source>
        <dbReference type="ARBA" id="ARBA00022840"/>
    </source>
</evidence>
<dbReference type="Proteomes" id="UP001165122">
    <property type="component" value="Unassembled WGS sequence"/>
</dbReference>